<dbReference type="PROSITE" id="PS51417">
    <property type="entry name" value="ARF"/>
    <property type="match status" value="1"/>
</dbReference>
<organism evidence="3 4">
    <name type="scientific">Funiculus sociatus GB2-A5</name>
    <dbReference type="NCBI Taxonomy" id="2933946"/>
    <lineage>
        <taxon>Bacteria</taxon>
        <taxon>Bacillati</taxon>
        <taxon>Cyanobacteriota</taxon>
        <taxon>Cyanophyceae</taxon>
        <taxon>Coleofasciculales</taxon>
        <taxon>Coleofasciculaceae</taxon>
        <taxon>Funiculus</taxon>
    </lineage>
</organism>
<sequence>MSSISKKICLVGDFGVGKTSLIRRFVDRQFSDKYLSTVGVKISRKTVELEQVKQHEKLSVNLLIWDLEGSTKFKAIAPTYLQGASAAILVADVSRQETIEHLEAHLNLFLSVNPKGFIIIALNKSDLADEEKMAKLLQMSNNYQQAQVLSIQPTSAKTGQAVDEIFQKIAYKIIE</sequence>
<dbReference type="NCBIfam" id="TIGR00231">
    <property type="entry name" value="small_GTP"/>
    <property type="match status" value="1"/>
</dbReference>
<accession>A0ABV0JK36</accession>
<evidence type="ECO:0000256" key="2">
    <source>
        <dbReference type="ARBA" id="ARBA00023134"/>
    </source>
</evidence>
<dbReference type="InterPro" id="IPR027417">
    <property type="entry name" value="P-loop_NTPase"/>
</dbReference>
<dbReference type="SUPFAM" id="SSF52540">
    <property type="entry name" value="P-loop containing nucleoside triphosphate hydrolases"/>
    <property type="match status" value="1"/>
</dbReference>
<gene>
    <name evidence="3" type="ORF">NDI37_00990</name>
</gene>
<keyword evidence="1" id="KW-0547">Nucleotide-binding</keyword>
<dbReference type="CDD" id="cd00154">
    <property type="entry name" value="Rab"/>
    <property type="match status" value="1"/>
</dbReference>
<dbReference type="SMART" id="SM00175">
    <property type="entry name" value="RAB"/>
    <property type="match status" value="1"/>
</dbReference>
<keyword evidence="2" id="KW-0342">GTP-binding</keyword>
<reference evidence="3 4" key="1">
    <citation type="submission" date="2022-04" db="EMBL/GenBank/DDBJ databases">
        <title>Positive selection, recombination, and allopatry shape intraspecific diversity of widespread and dominant cyanobacteria.</title>
        <authorList>
            <person name="Wei J."/>
            <person name="Shu W."/>
            <person name="Hu C."/>
        </authorList>
    </citation>
    <scope>NUCLEOTIDE SEQUENCE [LARGE SCALE GENOMIC DNA]</scope>
    <source>
        <strain evidence="3 4">GB2-A5</strain>
    </source>
</reference>
<dbReference type="EMBL" id="JAMPKK010000001">
    <property type="protein sequence ID" value="MEP0863047.1"/>
    <property type="molecule type" value="Genomic_DNA"/>
</dbReference>
<name>A0ABV0JK36_9CYAN</name>
<dbReference type="RefSeq" id="WP_190424428.1">
    <property type="nucleotide sequence ID" value="NZ_JAMPKK010000001.1"/>
</dbReference>
<dbReference type="PANTHER" id="PTHR47978">
    <property type="match status" value="1"/>
</dbReference>
<evidence type="ECO:0000313" key="4">
    <source>
        <dbReference type="Proteomes" id="UP001442494"/>
    </source>
</evidence>
<dbReference type="PRINTS" id="PR00449">
    <property type="entry name" value="RASTRNSFRMNG"/>
</dbReference>
<dbReference type="SMART" id="SM00173">
    <property type="entry name" value="RAS"/>
    <property type="match status" value="1"/>
</dbReference>
<dbReference type="InterPro" id="IPR005225">
    <property type="entry name" value="Small_GTP-bd"/>
</dbReference>
<keyword evidence="4" id="KW-1185">Reference proteome</keyword>
<dbReference type="Proteomes" id="UP001442494">
    <property type="component" value="Unassembled WGS sequence"/>
</dbReference>
<evidence type="ECO:0000313" key="3">
    <source>
        <dbReference type="EMBL" id="MEP0863047.1"/>
    </source>
</evidence>
<dbReference type="PROSITE" id="PS51419">
    <property type="entry name" value="RAB"/>
    <property type="match status" value="1"/>
</dbReference>
<dbReference type="Pfam" id="PF00071">
    <property type="entry name" value="Ras"/>
    <property type="match status" value="1"/>
</dbReference>
<comment type="caution">
    <text evidence="3">The sequence shown here is derived from an EMBL/GenBank/DDBJ whole genome shotgun (WGS) entry which is preliminary data.</text>
</comment>
<protein>
    <submittedName>
        <fullName evidence="3">GTP-binding protein</fullName>
    </submittedName>
</protein>
<dbReference type="Gene3D" id="3.40.50.300">
    <property type="entry name" value="P-loop containing nucleotide triphosphate hydrolases"/>
    <property type="match status" value="1"/>
</dbReference>
<dbReference type="InterPro" id="IPR001806">
    <property type="entry name" value="Small_GTPase"/>
</dbReference>
<evidence type="ECO:0000256" key="1">
    <source>
        <dbReference type="ARBA" id="ARBA00022741"/>
    </source>
</evidence>
<proteinExistence type="predicted"/>